<dbReference type="EMBL" id="AP025739">
    <property type="protein sequence ID" value="BDI31647.1"/>
    <property type="molecule type" value="Genomic_DNA"/>
</dbReference>
<dbReference type="Pfam" id="PF12728">
    <property type="entry name" value="HTH_17"/>
    <property type="match status" value="1"/>
</dbReference>
<dbReference type="OrthoDB" id="26212at2"/>
<dbReference type="InterPro" id="IPR010093">
    <property type="entry name" value="SinI_DNA-bd"/>
</dbReference>
<evidence type="ECO:0000313" key="1">
    <source>
        <dbReference type="EMBL" id="BDI31647.1"/>
    </source>
</evidence>
<reference evidence="1 2" key="1">
    <citation type="journal article" date="2019" name="Int. J. Syst. Evol. Microbiol.">
        <title>Capsulimonas corticalis gen. nov., sp. nov., an aerobic capsulated bacterium, of a novel bacterial order, Capsulimonadales ord. nov., of the class Armatimonadia of the phylum Armatimonadetes.</title>
        <authorList>
            <person name="Li J."/>
            <person name="Kudo C."/>
            <person name="Tonouchi A."/>
        </authorList>
    </citation>
    <scope>NUCLEOTIDE SEQUENCE [LARGE SCALE GENOMIC DNA]</scope>
    <source>
        <strain evidence="1 2">AX-7</strain>
    </source>
</reference>
<protein>
    <submittedName>
        <fullName evidence="1">Uncharacterized protein</fullName>
    </submittedName>
</protein>
<dbReference type="RefSeq" id="WP_119323298.1">
    <property type="nucleotide sequence ID" value="NZ_AP025739.1"/>
</dbReference>
<organism evidence="1 2">
    <name type="scientific">Capsulimonas corticalis</name>
    <dbReference type="NCBI Taxonomy" id="2219043"/>
    <lineage>
        <taxon>Bacteria</taxon>
        <taxon>Bacillati</taxon>
        <taxon>Armatimonadota</taxon>
        <taxon>Armatimonadia</taxon>
        <taxon>Capsulimonadales</taxon>
        <taxon>Capsulimonadaceae</taxon>
        <taxon>Capsulimonas</taxon>
    </lineage>
</organism>
<dbReference type="KEGG" id="ccot:CCAX7_36980"/>
<proteinExistence type="predicted"/>
<keyword evidence="2" id="KW-1185">Reference proteome</keyword>
<dbReference type="AlphaFoldDB" id="A0A402D171"/>
<evidence type="ECO:0000313" key="2">
    <source>
        <dbReference type="Proteomes" id="UP000287394"/>
    </source>
</evidence>
<sequence length="136" mass="15334">MRSNLLQPLTPTDQEAKQARQASSLLLHGSLQVSELPDIALKVLERVLEEFSQGHSLSLVQIEADITTQEAADYLNVSRPYVVKLLEQGRIPFHFVGNQRRLKLENVLDFKKHQDEQSYAALAELQALSQELGLDD</sequence>
<dbReference type="GO" id="GO:0003677">
    <property type="term" value="F:DNA binding"/>
    <property type="evidence" value="ECO:0007669"/>
    <property type="project" value="InterPro"/>
</dbReference>
<name>A0A402D171_9BACT</name>
<dbReference type="NCBIfam" id="TIGR01764">
    <property type="entry name" value="excise"/>
    <property type="match status" value="1"/>
</dbReference>
<dbReference type="InterPro" id="IPR041657">
    <property type="entry name" value="HTH_17"/>
</dbReference>
<dbReference type="Proteomes" id="UP000287394">
    <property type="component" value="Chromosome"/>
</dbReference>
<gene>
    <name evidence="1" type="ORF">CCAX7_36980</name>
</gene>
<accession>A0A402D171</accession>